<proteinExistence type="predicted"/>
<accession>A0ABP0NVV5</accession>
<evidence type="ECO:0000313" key="4">
    <source>
        <dbReference type="Proteomes" id="UP001642484"/>
    </source>
</evidence>
<evidence type="ECO:0000313" key="3">
    <source>
        <dbReference type="EMBL" id="CAK9067312.1"/>
    </source>
</evidence>
<keyword evidence="1" id="KW-0862">Zinc</keyword>
<comment type="caution">
    <text evidence="3">The sequence shown here is derived from an EMBL/GenBank/DDBJ whole genome shotgun (WGS) entry which is preliminary data.</text>
</comment>
<keyword evidence="1" id="KW-0863">Zinc-finger</keyword>
<reference evidence="3 4" key="1">
    <citation type="submission" date="2024-02" db="EMBL/GenBank/DDBJ databases">
        <authorList>
            <person name="Chen Y."/>
            <person name="Shah S."/>
            <person name="Dougan E. K."/>
            <person name="Thang M."/>
            <person name="Chan C."/>
        </authorList>
    </citation>
    <scope>NUCLEOTIDE SEQUENCE [LARGE SCALE GENOMIC DNA]</scope>
</reference>
<dbReference type="InterPro" id="IPR000571">
    <property type="entry name" value="Znf_CCCH"/>
</dbReference>
<evidence type="ECO:0000256" key="1">
    <source>
        <dbReference type="PROSITE-ProRule" id="PRU00723"/>
    </source>
</evidence>
<protein>
    <recommendedName>
        <fullName evidence="2">C3H1-type domain-containing protein</fullName>
    </recommendedName>
</protein>
<name>A0ABP0NVV5_9DINO</name>
<feature type="zinc finger region" description="C3H1-type" evidence="1">
    <location>
        <begin position="66"/>
        <end position="90"/>
    </location>
</feature>
<dbReference type="Proteomes" id="UP001642484">
    <property type="component" value="Unassembled WGS sequence"/>
</dbReference>
<organism evidence="3 4">
    <name type="scientific">Durusdinium trenchii</name>
    <dbReference type="NCBI Taxonomy" id="1381693"/>
    <lineage>
        <taxon>Eukaryota</taxon>
        <taxon>Sar</taxon>
        <taxon>Alveolata</taxon>
        <taxon>Dinophyceae</taxon>
        <taxon>Suessiales</taxon>
        <taxon>Symbiodiniaceae</taxon>
        <taxon>Durusdinium</taxon>
    </lineage>
</organism>
<evidence type="ECO:0000259" key="2">
    <source>
        <dbReference type="PROSITE" id="PS50103"/>
    </source>
</evidence>
<feature type="domain" description="C3H1-type" evidence="2">
    <location>
        <begin position="66"/>
        <end position="90"/>
    </location>
</feature>
<dbReference type="PROSITE" id="PS50103">
    <property type="entry name" value="ZF_C3H1"/>
    <property type="match status" value="1"/>
</dbReference>
<keyword evidence="4" id="KW-1185">Reference proteome</keyword>
<gene>
    <name evidence="3" type="ORF">CCMP2556_LOCUS33074</name>
</gene>
<sequence>MDGINYGVSYAQSRVPHAPPTAPTAPAPGTWTSASVHEDFRAPVPRAVPIPRFAIRWMHEAGKCIPCRFFAFKEDGCQKGNACEFCHFCGQEAAVRQVAEWVRLGEVRLLDLGCLVFETYPCGCMKEPCMILYRYMTKSSQMLFIC</sequence>
<keyword evidence="1" id="KW-0479">Metal-binding</keyword>
<dbReference type="EMBL" id="CAXAMN010022203">
    <property type="protein sequence ID" value="CAK9067312.1"/>
    <property type="molecule type" value="Genomic_DNA"/>
</dbReference>